<dbReference type="InterPro" id="IPR027417">
    <property type="entry name" value="P-loop_NTPase"/>
</dbReference>
<reference evidence="2 3" key="1">
    <citation type="submission" date="2024-04" db="EMBL/GenBank/DDBJ databases">
        <title>Flavobacterium sp. DGU41 16S ribosomal RNA gene Genome sequencing and assembly.</title>
        <authorList>
            <person name="Park S."/>
        </authorList>
    </citation>
    <scope>NUCLEOTIDE SEQUENCE [LARGE SCALE GENOMIC DNA]</scope>
    <source>
        <strain evidence="2 3">DGU41</strain>
    </source>
</reference>
<proteinExistence type="predicted"/>
<dbReference type="Gene3D" id="3.40.50.300">
    <property type="entry name" value="P-loop containing nucleotide triphosphate hydrolases"/>
    <property type="match status" value="1"/>
</dbReference>
<organism evidence="2 3">
    <name type="scientific">Flavobacterium helocola</name>
    <dbReference type="NCBI Taxonomy" id="3139139"/>
    <lineage>
        <taxon>Bacteria</taxon>
        <taxon>Pseudomonadati</taxon>
        <taxon>Bacteroidota</taxon>
        <taxon>Flavobacteriia</taxon>
        <taxon>Flavobacteriales</taxon>
        <taxon>Flavobacteriaceae</taxon>
        <taxon>Flavobacterium</taxon>
    </lineage>
</organism>
<name>A0ABU9I7H9_9FLAO</name>
<dbReference type="PANTHER" id="PTHR46844:SF1">
    <property type="entry name" value="SLR5058 PROTEIN"/>
    <property type="match status" value="1"/>
</dbReference>
<dbReference type="Pfam" id="PF05729">
    <property type="entry name" value="NACHT"/>
    <property type="match status" value="1"/>
</dbReference>
<gene>
    <name evidence="2" type="ORF">AAEO58_10040</name>
</gene>
<dbReference type="PANTHER" id="PTHR46844">
    <property type="entry name" value="SLR5058 PROTEIN"/>
    <property type="match status" value="1"/>
</dbReference>
<evidence type="ECO:0000259" key="1">
    <source>
        <dbReference type="Pfam" id="PF05729"/>
    </source>
</evidence>
<evidence type="ECO:0000313" key="2">
    <source>
        <dbReference type="EMBL" id="MEL1248383.1"/>
    </source>
</evidence>
<feature type="domain" description="NACHT" evidence="1">
    <location>
        <begin position="209"/>
        <end position="368"/>
    </location>
</feature>
<comment type="caution">
    <text evidence="2">The sequence shown here is derived from an EMBL/GenBank/DDBJ whole genome shotgun (WGS) entry which is preliminary data.</text>
</comment>
<protein>
    <submittedName>
        <fullName evidence="2">NACHT domain-containing protein</fullName>
    </submittedName>
</protein>
<dbReference type="Proteomes" id="UP001393056">
    <property type="component" value="Unassembled WGS sequence"/>
</dbReference>
<dbReference type="InterPro" id="IPR007111">
    <property type="entry name" value="NACHT_NTPase"/>
</dbReference>
<evidence type="ECO:0000313" key="3">
    <source>
        <dbReference type="Proteomes" id="UP001393056"/>
    </source>
</evidence>
<keyword evidence="3" id="KW-1185">Reference proteome</keyword>
<dbReference type="RefSeq" id="WP_341683273.1">
    <property type="nucleotide sequence ID" value="NZ_JBBYHT010000004.1"/>
</dbReference>
<dbReference type="EMBL" id="JBBYHT010000004">
    <property type="protein sequence ID" value="MEL1248383.1"/>
    <property type="molecule type" value="Genomic_DNA"/>
</dbReference>
<accession>A0ABU9I7H9</accession>
<sequence>MIIDKEKITSELNTDELINLFLNILPILNFKEIQKTSSNTIEGILKQENIGDFKVFYMIFDERLSKSYEDIDQLKKNIEKKISEGVSKVYIVANKYISTGFKTKLETTLPTKNLLEFLELSQLIKLIDEKYSEYWRHNDTSLIEYEKSFENILEESFEIKKLVEYKSAHQKLLSIFIEPNLFLRTEDKQSTQKAFSKINIDKLIDENERLLVINGDPGVGKTRLLNEIGKNLIKRNTLISNKKFLPVFLDNTNLRDVFSKESHLSLKDYLLEKKLNGHFENYTIDNIVENYQLVLLIDSIDEFDESYQKRIKLQLELLLEKGVKVFIGTRSNSLDDIYKVTSKNEHKNVFIQKFNNHQVESFALRYFEGNGDRAQSLIESMKENKVLEKLPLTPLNLSLLSILYEETNQEVPSTLTDVYDKFSNLLLGRTMVDKSIDFLDVTLKENIIGLYALELLQRKNGELMTIDEFVEFIKNKLGSVSGTINFDLLPQALDFIIKHTGLLILYKGKYIKFRHDSYMEYFAAKEIFKNHRELEADLVDNFFDVNWQYTSVFYAGWSRKMPKFLEEIIKKVETSSNMKDYWSAANGMGYLLQSLYLTDDNIRKEGIKVILLKMVEMYDCFKKISSSLPQNILFSKFSLPVLGVFPIFIFQDNFDSITLKNPISMSIDELLDEYEEKKSIPNYPYLDNIVYRILILSITASSNRLNMENKLLEVIGKVKTSGNEFYTKLLEVSIDNLGSKELRKQKQDILKPIRTRNSDSSHPTYIKNNIDRIIQPSSRNRFTIYDTVTPNKKIKIFVEGPTDAMIIEHAYTVLTGEMPYWEIKVGGVSNGGANVLAKALIDGLAYLESNQIVIGLFDNDREGLAQFQGTLHSSKFDIHENCARIKKRIEGNIYAMLLPIPYELQFYIKKEQNDNYFSIEHYFSKQLLDENNVLEKTEIDNIFKVKDSVKMTFANKILKINDVNIFQKFILLFNEIDKISGVDDIEYREINEIKIIK</sequence>
<dbReference type="SUPFAM" id="SSF52540">
    <property type="entry name" value="P-loop containing nucleoside triphosphate hydrolases"/>
    <property type="match status" value="1"/>
</dbReference>